<dbReference type="AlphaFoldDB" id="L1MEP1"/>
<protein>
    <submittedName>
        <fullName evidence="1">Uncharacterized protein</fullName>
    </submittedName>
</protein>
<organism evidence="1 2">
    <name type="scientific">Corynebacterium durum F0235</name>
    <dbReference type="NCBI Taxonomy" id="1035195"/>
    <lineage>
        <taxon>Bacteria</taxon>
        <taxon>Bacillati</taxon>
        <taxon>Actinomycetota</taxon>
        <taxon>Actinomycetes</taxon>
        <taxon>Mycobacteriales</taxon>
        <taxon>Corynebacteriaceae</taxon>
        <taxon>Corynebacterium</taxon>
    </lineage>
</organism>
<gene>
    <name evidence="1" type="ORF">HMPREF9997_01890</name>
</gene>
<name>L1MEP1_9CORY</name>
<evidence type="ECO:0000313" key="2">
    <source>
        <dbReference type="Proteomes" id="UP000010445"/>
    </source>
</evidence>
<evidence type="ECO:0000313" key="1">
    <source>
        <dbReference type="EMBL" id="EKX89419.1"/>
    </source>
</evidence>
<dbReference type="Proteomes" id="UP000010445">
    <property type="component" value="Unassembled WGS sequence"/>
</dbReference>
<dbReference type="PATRIC" id="fig|1035195.3.peg.1708"/>
<reference evidence="1 2" key="1">
    <citation type="submission" date="2012-05" db="EMBL/GenBank/DDBJ databases">
        <authorList>
            <person name="Weinstock G."/>
            <person name="Sodergren E."/>
            <person name="Lobos E.A."/>
            <person name="Fulton L."/>
            <person name="Fulton R."/>
            <person name="Courtney L."/>
            <person name="Fronick C."/>
            <person name="O'Laughlin M."/>
            <person name="Godfrey J."/>
            <person name="Wilson R.M."/>
            <person name="Miner T."/>
            <person name="Farmer C."/>
            <person name="Delehaunty K."/>
            <person name="Cordes M."/>
            <person name="Minx P."/>
            <person name="Tomlinson C."/>
            <person name="Chen J."/>
            <person name="Wollam A."/>
            <person name="Pepin K.H."/>
            <person name="Bhonagiri V."/>
            <person name="Zhang X."/>
            <person name="Suruliraj S."/>
            <person name="Warren W."/>
            <person name="Mitreva M."/>
            <person name="Mardis E.R."/>
            <person name="Wilson R.K."/>
        </authorList>
    </citation>
    <scope>NUCLEOTIDE SEQUENCE [LARGE SCALE GENOMIC DNA]</scope>
    <source>
        <strain evidence="1 2">F0235</strain>
    </source>
</reference>
<dbReference type="InterPro" id="IPR049249">
    <property type="entry name" value="DUF6882"/>
</dbReference>
<accession>L1MEP1</accession>
<keyword evidence="2" id="KW-1185">Reference proteome</keyword>
<dbReference type="Pfam" id="PF21813">
    <property type="entry name" value="DUF6882"/>
    <property type="match status" value="1"/>
</dbReference>
<dbReference type="OrthoDB" id="7859927at2"/>
<dbReference type="HOGENOM" id="CLU_1530075_0_0_11"/>
<proteinExistence type="predicted"/>
<comment type="caution">
    <text evidence="1">The sequence shown here is derived from an EMBL/GenBank/DDBJ whole genome shotgun (WGS) entry which is preliminary data.</text>
</comment>
<dbReference type="eggNOG" id="ENOG5031MWC">
    <property type="taxonomic scope" value="Bacteria"/>
</dbReference>
<sequence length="175" mass="19521">MWAYAELLASHGAAVERAQKVREYGLAHNEDELSSEEVAYTFPAGADQGDVIANVAHDIGSLALTVFGTDYYYYSAPIGGGSRMVLLLENLSEPVPPITLNELYARLPRYLQQVDDIPWSLEGFVELMPGWSLELNNDADAHHARITDDAGRSIRVTYQLDQYDRLTRLEMGLDD</sequence>
<dbReference type="EMBL" id="AMEM01000024">
    <property type="protein sequence ID" value="EKX89419.1"/>
    <property type="molecule type" value="Genomic_DNA"/>
</dbReference>